<reference evidence="1" key="1">
    <citation type="submission" date="2021-06" db="EMBL/GenBank/DDBJ databases">
        <authorList>
            <person name="Kallberg Y."/>
            <person name="Tangrot J."/>
            <person name="Rosling A."/>
        </authorList>
    </citation>
    <scope>NUCLEOTIDE SEQUENCE</scope>
    <source>
        <strain evidence="1">IN212</strain>
    </source>
</reference>
<proteinExistence type="predicted"/>
<gene>
    <name evidence="1" type="ORF">RFULGI_LOCUS4439</name>
</gene>
<feature type="non-terminal residue" evidence="1">
    <location>
        <position position="1"/>
    </location>
</feature>
<accession>A0A9N9FNA2</accession>
<name>A0A9N9FNA2_9GLOM</name>
<evidence type="ECO:0000313" key="1">
    <source>
        <dbReference type="EMBL" id="CAG8546110.1"/>
    </source>
</evidence>
<protein>
    <submittedName>
        <fullName evidence="1">16677_t:CDS:1</fullName>
    </submittedName>
</protein>
<evidence type="ECO:0000313" key="2">
    <source>
        <dbReference type="Proteomes" id="UP000789396"/>
    </source>
</evidence>
<dbReference type="Proteomes" id="UP000789396">
    <property type="component" value="Unassembled WGS sequence"/>
</dbReference>
<dbReference type="EMBL" id="CAJVPZ010004441">
    <property type="protein sequence ID" value="CAG8546110.1"/>
    <property type="molecule type" value="Genomic_DNA"/>
</dbReference>
<sequence length="94" mass="10919">DYESKIFDYQKAANRDNINILNVDKSKEKDMMVSIVKTNKTHEINDREPEYSPDLNNKMAQKSRVTGKLDNEVGEDEMMILMEALLDVVTKMIH</sequence>
<comment type="caution">
    <text evidence="1">The sequence shown here is derived from an EMBL/GenBank/DDBJ whole genome shotgun (WGS) entry which is preliminary data.</text>
</comment>
<organism evidence="1 2">
    <name type="scientific">Racocetra fulgida</name>
    <dbReference type="NCBI Taxonomy" id="60492"/>
    <lineage>
        <taxon>Eukaryota</taxon>
        <taxon>Fungi</taxon>
        <taxon>Fungi incertae sedis</taxon>
        <taxon>Mucoromycota</taxon>
        <taxon>Glomeromycotina</taxon>
        <taxon>Glomeromycetes</taxon>
        <taxon>Diversisporales</taxon>
        <taxon>Gigasporaceae</taxon>
        <taxon>Racocetra</taxon>
    </lineage>
</organism>
<dbReference type="AlphaFoldDB" id="A0A9N9FNA2"/>
<keyword evidence="2" id="KW-1185">Reference proteome</keyword>